<keyword evidence="2" id="KW-0812">Transmembrane</keyword>
<feature type="transmembrane region" description="Helical" evidence="2">
    <location>
        <begin position="409"/>
        <end position="431"/>
    </location>
</feature>
<feature type="region of interest" description="Disordered" evidence="1">
    <location>
        <begin position="306"/>
        <end position="401"/>
    </location>
</feature>
<dbReference type="GeneID" id="92177741"/>
<feature type="compositionally biased region" description="Low complexity" evidence="1">
    <location>
        <begin position="380"/>
        <end position="394"/>
    </location>
</feature>
<keyword evidence="2" id="KW-1133">Transmembrane helix</keyword>
<evidence type="ECO:0000256" key="1">
    <source>
        <dbReference type="SAM" id="MobiDB-lite"/>
    </source>
</evidence>
<evidence type="ECO:0000256" key="2">
    <source>
        <dbReference type="SAM" id="Phobius"/>
    </source>
</evidence>
<feature type="region of interest" description="Disordered" evidence="1">
    <location>
        <begin position="606"/>
        <end position="626"/>
    </location>
</feature>
<gene>
    <name evidence="3" type="ORF">IAR55_000481</name>
</gene>
<evidence type="ECO:0000313" key="3">
    <source>
        <dbReference type="EMBL" id="KAK8869913.1"/>
    </source>
</evidence>
<feature type="region of interest" description="Disordered" evidence="1">
    <location>
        <begin position="50"/>
        <end position="156"/>
    </location>
</feature>
<protein>
    <submittedName>
        <fullName evidence="3">Uncharacterized protein</fullName>
    </submittedName>
</protein>
<comment type="caution">
    <text evidence="3">The sequence shown here is derived from an EMBL/GenBank/DDBJ whole genome shotgun (WGS) entry which is preliminary data.</text>
</comment>
<reference evidence="3 4" key="1">
    <citation type="journal article" date="2024" name="bioRxiv">
        <title>Comparative genomics of Cryptococcus and Kwoniella reveals pathogenesis evolution and contrasting karyotype dynamics via intercentromeric recombination or chromosome fusion.</title>
        <authorList>
            <person name="Coelho M.A."/>
            <person name="David-Palma M."/>
            <person name="Shea T."/>
            <person name="Bowers K."/>
            <person name="McGinley-Smith S."/>
            <person name="Mohammad A.W."/>
            <person name="Gnirke A."/>
            <person name="Yurkov A.M."/>
            <person name="Nowrousian M."/>
            <person name="Sun S."/>
            <person name="Cuomo C.A."/>
            <person name="Heitman J."/>
        </authorList>
    </citation>
    <scope>NUCLEOTIDE SEQUENCE [LARGE SCALE GENOMIC DNA]</scope>
    <source>
        <strain evidence="3 4">CBS 13917</strain>
    </source>
</reference>
<feature type="region of interest" description="Disordered" evidence="1">
    <location>
        <begin position="542"/>
        <end position="561"/>
    </location>
</feature>
<keyword evidence="4" id="KW-1185">Reference proteome</keyword>
<accession>A0AAW0Z6Q7</accession>
<proteinExistence type="predicted"/>
<sequence length="891" mass="96184">MTTCNPDPTPISTLYATATTYIPSTIISSTSIIITPQPSIVTWTATRCDSVPTPPGRGPAGDGLVAESYGELPPGPAPTKLSRSGPNDNNKVEDGFGVKTTRVRSASVGQDEPAVSVLERNDAWQKEARGSRDLEGRDEKETATASSGSHKSATHWQSVVKKIDKDANKHRTSTLYKSSDSLYSKSEHNVVPGGGEKLRDRQARPFPFADANRPPVSVDLKDCFPVTSTSTSFAQPVTSWSPISSITYVASVISVPTQTIYGSVICPLLPTARHSSSSDTPKPTTSVDEFEGYWTTSLSSSAEGVSFTSATSSPVVPTSRSATVTSTFDSISSQSPSTLSSSNTSSSSRSTPISAPLTGLNTSSTPSTSIMPHSQSQDLAPSTTTDPTSSATSANDYSSPYNKGGATRAAIGGVIGLTALIAAALLVVRWWKRRGRAQRTRELRSSWFYAGGVREGSVHLDRGSGLNFTRQEKTSSPTPQSRFSAPSLISRHSLALPTFLSRPLSHLRQASLGSNTSIDTTNNSRLRPVSYFHNLRKSIVSSKDHGSLSGPRYTKKQNGRTPAWAEKYLDAAPIPIVGDDPQQNANAIERRLDPPRPALMDPPEEYGAALGESRYPDTFTSPPPRTAQATLSKMELSGPSSFTWGDSYSTPLTRDQMDVTRNEHNTLMPSIVFTAPTEASASIYSLPATAPLLNPNDTFTTICQTDLDRTPSDRSAKDPRLIQSAANSFPLPPLQFSVPTHPPAIAKTNDTIASDPNNHSVPFSQDKDLPPVPVMSDFLHRDPHDSRRVTQSTAHSSGTWEYATYGDTYSYYVQNRESSSPDVPAQKHRDTKDWYVKSLWDLEGSVAPMSVYHASVYGAMVDEEEVRNGSRKSVKSVRWEDEQGEPVARAL</sequence>
<feature type="region of interest" description="Disordered" evidence="1">
    <location>
        <begin position="864"/>
        <end position="891"/>
    </location>
</feature>
<feature type="compositionally biased region" description="Low complexity" evidence="1">
    <location>
        <begin position="306"/>
        <end position="354"/>
    </location>
</feature>
<organism evidence="3 4">
    <name type="scientific">Kwoniella newhampshirensis</name>
    <dbReference type="NCBI Taxonomy" id="1651941"/>
    <lineage>
        <taxon>Eukaryota</taxon>
        <taxon>Fungi</taxon>
        <taxon>Dikarya</taxon>
        <taxon>Basidiomycota</taxon>
        <taxon>Agaricomycotina</taxon>
        <taxon>Tremellomycetes</taxon>
        <taxon>Tremellales</taxon>
        <taxon>Cryptococcaceae</taxon>
        <taxon>Kwoniella</taxon>
    </lineage>
</organism>
<dbReference type="RefSeq" id="XP_066806159.1">
    <property type="nucleotide sequence ID" value="XM_066943617.1"/>
</dbReference>
<feature type="compositionally biased region" description="Basic and acidic residues" evidence="1">
    <location>
        <begin position="119"/>
        <end position="142"/>
    </location>
</feature>
<feature type="compositionally biased region" description="Polar residues" evidence="1">
    <location>
        <begin position="359"/>
        <end position="379"/>
    </location>
</feature>
<dbReference type="KEGG" id="kne:92177741"/>
<dbReference type="EMBL" id="JBCAWK010000001">
    <property type="protein sequence ID" value="KAK8869913.1"/>
    <property type="molecule type" value="Genomic_DNA"/>
</dbReference>
<name>A0AAW0Z6Q7_9TREE</name>
<dbReference type="AlphaFoldDB" id="A0AAW0Z6Q7"/>
<keyword evidence="2" id="KW-0472">Membrane</keyword>
<feature type="compositionally biased region" description="Polar residues" evidence="1">
    <location>
        <begin position="143"/>
        <end position="156"/>
    </location>
</feature>
<evidence type="ECO:0000313" key="4">
    <source>
        <dbReference type="Proteomes" id="UP001388673"/>
    </source>
</evidence>
<dbReference type="Proteomes" id="UP001388673">
    <property type="component" value="Unassembled WGS sequence"/>
</dbReference>